<protein>
    <submittedName>
        <fullName evidence="5">Carbohydrate ABC transporter substrate-binding protein</fullName>
    </submittedName>
</protein>
<evidence type="ECO:0000313" key="5">
    <source>
        <dbReference type="EMBL" id="TDE90762.1"/>
    </source>
</evidence>
<dbReference type="PANTHER" id="PTHR43649:SF31">
    <property type="entry name" value="SN-GLYCEROL-3-PHOSPHATE-BINDING PERIPLASMIC PROTEIN UGPB"/>
    <property type="match status" value="1"/>
</dbReference>
<accession>A0ABY2E0H2</accession>
<dbReference type="RefSeq" id="WP_133108827.1">
    <property type="nucleotide sequence ID" value="NZ_SMNA01000008.1"/>
</dbReference>
<sequence>MNSTTDNGVGSRRGNLPGAAFAMNRRGFLGTVGAGGLGAMLAACTGGGQSSDGPSADDGVLQWWDQFRPLTSMLEASLFEPYMAANSGVTIERRQMEGPDLGQAIQVARRSNQMPDVHSLAGLDATPAALVSEDWFQPIGGHADFDGTEIVDQLFDGLHRFDGEIYSVPLFSGRFHDATPWVNTELLSQADIDPAQSPATWDDLRATARQITDRAGVPGLLIPTKEVPYLTALVNWLAQSAGAPGTIDWTTGAYVFNSQPFVDALEFLLSLQQDGVVHPSGASMGARDARARWAAGEAAIYPWGPWIIGGLMVDEPEAVERGIDAWRLPCPETTRNVVHRGPGGGVFWVSNESQQPQIAAELLLQMSSREFQAQLASAMDQPPALIDVVAEADVHPAYARNIGYLADDVRISPVPETGNPSTWRVAAESQDIHPNLGEVAQAILTGSSSDIRGELTRLNDAMSAERDRAIAAVAGEGAEVSIEDWVFTNWEPSQDYDQAAYAAR</sequence>
<comment type="caution">
    <text evidence="5">The sequence shown here is derived from an EMBL/GenBank/DDBJ whole genome shotgun (WGS) entry which is preliminary data.</text>
</comment>
<keyword evidence="3" id="KW-0813">Transport</keyword>
<evidence type="ECO:0000256" key="1">
    <source>
        <dbReference type="ARBA" id="ARBA00004196"/>
    </source>
</evidence>
<evidence type="ECO:0000256" key="2">
    <source>
        <dbReference type="ARBA" id="ARBA00008520"/>
    </source>
</evidence>
<dbReference type="Gene3D" id="3.40.190.10">
    <property type="entry name" value="Periplasmic binding protein-like II"/>
    <property type="match status" value="1"/>
</dbReference>
<dbReference type="InterPro" id="IPR006059">
    <property type="entry name" value="SBP"/>
</dbReference>
<proteinExistence type="inferred from homology"/>
<dbReference type="SUPFAM" id="SSF53850">
    <property type="entry name" value="Periplasmic binding protein-like II"/>
    <property type="match status" value="1"/>
</dbReference>
<evidence type="ECO:0000256" key="3">
    <source>
        <dbReference type="ARBA" id="ARBA00022448"/>
    </source>
</evidence>
<gene>
    <name evidence="5" type="ORF">EXU48_16705</name>
</gene>
<keyword evidence="6" id="KW-1185">Reference proteome</keyword>
<dbReference type="PANTHER" id="PTHR43649">
    <property type="entry name" value="ARABINOSE-BINDING PROTEIN-RELATED"/>
    <property type="match status" value="1"/>
</dbReference>
<dbReference type="InterPro" id="IPR050490">
    <property type="entry name" value="Bact_solute-bd_prot1"/>
</dbReference>
<dbReference type="InterPro" id="IPR006311">
    <property type="entry name" value="TAT_signal"/>
</dbReference>
<dbReference type="Proteomes" id="UP000504882">
    <property type="component" value="Unassembled WGS sequence"/>
</dbReference>
<comment type="similarity">
    <text evidence="2">Belongs to the bacterial solute-binding protein 1 family.</text>
</comment>
<reference evidence="5 6" key="1">
    <citation type="submission" date="2019-03" db="EMBL/GenBank/DDBJ databases">
        <title>Genomic features of bacteria from cold environments.</title>
        <authorList>
            <person name="Shen L."/>
        </authorList>
    </citation>
    <scope>NUCLEOTIDE SEQUENCE [LARGE SCALE GENOMIC DNA]</scope>
    <source>
        <strain evidence="6">T3246-1</strain>
    </source>
</reference>
<dbReference type="PROSITE" id="PS51318">
    <property type="entry name" value="TAT"/>
    <property type="match status" value="1"/>
</dbReference>
<organism evidence="5 6">
    <name type="scientific">Occultella glacieicola</name>
    <dbReference type="NCBI Taxonomy" id="2518684"/>
    <lineage>
        <taxon>Bacteria</taxon>
        <taxon>Bacillati</taxon>
        <taxon>Actinomycetota</taxon>
        <taxon>Actinomycetes</taxon>
        <taxon>Micrococcales</taxon>
        <taxon>Ruaniaceae</taxon>
        <taxon>Occultella</taxon>
    </lineage>
</organism>
<dbReference type="EMBL" id="SMNA01000008">
    <property type="protein sequence ID" value="TDE90762.1"/>
    <property type="molecule type" value="Genomic_DNA"/>
</dbReference>
<keyword evidence="4" id="KW-0732">Signal</keyword>
<comment type="subcellular location">
    <subcellularLocation>
        <location evidence="1">Cell envelope</location>
    </subcellularLocation>
</comment>
<dbReference type="Pfam" id="PF13416">
    <property type="entry name" value="SBP_bac_8"/>
    <property type="match status" value="1"/>
</dbReference>
<evidence type="ECO:0000256" key="4">
    <source>
        <dbReference type="ARBA" id="ARBA00022729"/>
    </source>
</evidence>
<evidence type="ECO:0000313" key="6">
    <source>
        <dbReference type="Proteomes" id="UP000504882"/>
    </source>
</evidence>
<name>A0ABY2E0H2_9MICO</name>